<comment type="pathway">
    <text evidence="1 8">Glycan biosynthesis; sucrose biosynthesis; sucrose from D-fructose 6-phosphate and UDP-alpha-D-glucose: step 1/2.</text>
</comment>
<evidence type="ECO:0000256" key="8">
    <source>
        <dbReference type="RuleBase" id="RU368006"/>
    </source>
</evidence>
<dbReference type="Pfam" id="PF00534">
    <property type="entry name" value="Glycos_transf_1"/>
    <property type="match status" value="1"/>
</dbReference>
<evidence type="ECO:0000256" key="3">
    <source>
        <dbReference type="ARBA" id="ARBA00011774"/>
    </source>
</evidence>
<evidence type="ECO:0000259" key="12">
    <source>
        <dbReference type="Pfam" id="PF05116"/>
    </source>
</evidence>
<evidence type="ECO:0000256" key="5">
    <source>
        <dbReference type="ARBA" id="ARBA00022676"/>
    </source>
</evidence>
<accession>A0AA88W6F7</accession>
<evidence type="ECO:0000256" key="2">
    <source>
        <dbReference type="ARBA" id="ARBA00006530"/>
    </source>
</evidence>
<evidence type="ECO:0000256" key="1">
    <source>
        <dbReference type="ARBA" id="ARBA00005027"/>
    </source>
</evidence>
<evidence type="ECO:0000256" key="4">
    <source>
        <dbReference type="ARBA" id="ARBA00012536"/>
    </source>
</evidence>
<dbReference type="PANTHER" id="PTHR46039:SF7">
    <property type="entry name" value="SUCROSE-PHOSPHATE SYNTHASE 2-RELATED"/>
    <property type="match status" value="1"/>
</dbReference>
<evidence type="ECO:0000313" key="14">
    <source>
        <dbReference type="Proteomes" id="UP001188597"/>
    </source>
</evidence>
<dbReference type="EC" id="2.4.1.14" evidence="4 8"/>
<comment type="subunit">
    <text evidence="3 8">Homodimer or homotetramer.</text>
</comment>
<comment type="similarity">
    <text evidence="2 8">Belongs to the glycosyltransferase 1 family.</text>
</comment>
<organism evidence="13 14">
    <name type="scientific">Escallonia herrerae</name>
    <dbReference type="NCBI Taxonomy" id="1293975"/>
    <lineage>
        <taxon>Eukaryota</taxon>
        <taxon>Viridiplantae</taxon>
        <taxon>Streptophyta</taxon>
        <taxon>Embryophyta</taxon>
        <taxon>Tracheophyta</taxon>
        <taxon>Spermatophyta</taxon>
        <taxon>Magnoliopsida</taxon>
        <taxon>eudicotyledons</taxon>
        <taxon>Gunneridae</taxon>
        <taxon>Pentapetalae</taxon>
        <taxon>asterids</taxon>
        <taxon>campanulids</taxon>
        <taxon>Escalloniales</taxon>
        <taxon>Escalloniaceae</taxon>
        <taxon>Escallonia</taxon>
    </lineage>
</organism>
<evidence type="ECO:0000259" key="10">
    <source>
        <dbReference type="Pfam" id="PF00534"/>
    </source>
</evidence>
<dbReference type="GO" id="GO:0046524">
    <property type="term" value="F:sucrose-phosphate synthase activity"/>
    <property type="evidence" value="ECO:0007669"/>
    <property type="project" value="UniProtKB-UniRule"/>
</dbReference>
<comment type="function">
    <text evidence="8">Plays a role in photosynthetic sucrose synthesis by catalyzing the rate-limiting step of sucrose biosynthesis from UDP-glucose and fructose- 6-phosphate. Involved in the regulation of carbon partitioning in the leaves of plants. May regulate the synthesis of sucrose and therefore play a major role as a limiting factor in the export of photoassimilates out of the leaf. Plays a role for sucrose availability that is essential for plant growth and fiber elongation.</text>
</comment>
<evidence type="ECO:0000256" key="6">
    <source>
        <dbReference type="ARBA" id="ARBA00022679"/>
    </source>
</evidence>
<evidence type="ECO:0000256" key="9">
    <source>
        <dbReference type="SAM" id="MobiDB-lite"/>
    </source>
</evidence>
<dbReference type="InterPro" id="IPR012819">
    <property type="entry name" value="SPS_pln"/>
</dbReference>
<feature type="region of interest" description="Disordered" evidence="9">
    <location>
        <begin position="753"/>
        <end position="778"/>
    </location>
</feature>
<proteinExistence type="inferred from homology"/>
<reference evidence="13" key="1">
    <citation type="submission" date="2022-12" db="EMBL/GenBank/DDBJ databases">
        <title>Draft genome assemblies for two species of Escallonia (Escalloniales).</title>
        <authorList>
            <person name="Chanderbali A."/>
            <person name="Dervinis C."/>
            <person name="Anghel I."/>
            <person name="Soltis D."/>
            <person name="Soltis P."/>
            <person name="Zapata F."/>
        </authorList>
    </citation>
    <scope>NUCLEOTIDE SEQUENCE</scope>
    <source>
        <strain evidence="13">UCBG64.0493</strain>
        <tissue evidence="13">Leaf</tissue>
    </source>
</reference>
<dbReference type="InterPro" id="IPR023214">
    <property type="entry name" value="HAD_sf"/>
</dbReference>
<dbReference type="Pfam" id="PF05116">
    <property type="entry name" value="S6PP"/>
    <property type="match status" value="1"/>
</dbReference>
<dbReference type="AlphaFoldDB" id="A0AA88W6F7"/>
<keyword evidence="5 8" id="KW-0328">Glycosyltransferase</keyword>
<dbReference type="PANTHER" id="PTHR46039">
    <property type="entry name" value="SUCROSE-PHOSPHATE SYNTHASE 3-RELATED"/>
    <property type="match status" value="1"/>
</dbReference>
<comment type="caution">
    <text evidence="13">The sequence shown here is derived from an EMBL/GenBank/DDBJ whole genome shotgun (WGS) entry which is preliminary data.</text>
</comment>
<dbReference type="Gene3D" id="3.40.50.1000">
    <property type="entry name" value="HAD superfamily/HAD-like"/>
    <property type="match status" value="1"/>
</dbReference>
<feature type="domain" description="Glycosyl transferase family 1" evidence="10">
    <location>
        <begin position="501"/>
        <end position="687"/>
    </location>
</feature>
<dbReference type="CDD" id="cd16419">
    <property type="entry name" value="HAD_SPS"/>
    <property type="match status" value="1"/>
</dbReference>
<sequence>MAGNDWINSYLEAILDVGPPIDDPNSSLLLRERGRFSPTRYFVEEVITGFDETDLHRSWARVRPLDLQTSLPTAFAFASSIRNSQERNTRLENMCWRIWNLARQKKQLEGEEEQRTSKKRIERERGRREVIADMSEDLSEGESAHGDSTRGRMPRISSVDAMESWASQHKEKKIYFVLIRHYDDCMVALSSFNSTFLCSLHGLIRGEGMELGRDSDTGGQVKYVVELARALGAMAGVYRVDLLTRQISAPEVDRTYGEPTERLNPITSENSMQEIGESSGAYIVRIPFGPSGKYIPKELLWPHIPEFVDGALSHIMQISKVLGEQIGGGQPVWPVVIHGHYADAGNSAALLSGALNVPMLFTGHSLGRDKLEQLLKQGRQSREEINGAYKIMRRIEAEEISLDASEVIITSTRQEIEEQWRLYDGFDPILERKLRARIKRNVSCYGRFMPRMAVVPPGMEFHHIVPHDGDMDGEAEGNEETPATTSPDLPIWSEIMRFFTNPRKPMILALARADPKKNITTLVKAFGECRSLRELANLTLIMGNRDAIDDMSSTNASVLLSIFKLIDKYDLYGHVAYPKHHKQSEVPEIYRLAAKTKLSLLFSFNCKLIEGVFINPAFIEPFGLTLIEAAAYGLPIVATKNGGPVDIHRVLDNGLLVDPHDQQSIADALMKLVADKQLWARCKQNGLKNIHLFSWPEHCKTYLARIASCRPRHPQWQRSESFDIGYESSEPNSPGTSLRDVQDISLNFNVSLDGEKNDGSDTLGNALEPEESGADGNSQLKSAAPALCEGGSMENAVRGVGAGNFPSLRRRKSIFVIAVDCEMTSDILDTIKTIFGAVGMDRTGGSVGFILSTASTIAEINSVLESGGLSPIEFDAFICNSGSELYYPSSGEECLGLPFVVDSDYCSHIGYRWGGEGLKKTLVRWVSSLNEKKGNDGQLIAEDESGSAHCYAFKVKNPPLIPPVKELRRLMRIQALRCHVICCQNGSKLNVIPVLASRSQALRYLYVRWGINLSNFVVFVGECGDTDYEGLLGGAHKTVVLKGVCNDARKLHTNRGYPLEDVIPFDNPNIVESEGCSRDAISAALAKLGLTSS</sequence>
<gene>
    <name evidence="13" type="ORF">RJ639_047816</name>
</gene>
<feature type="region of interest" description="Disordered" evidence="9">
    <location>
        <begin position="108"/>
        <end position="155"/>
    </location>
</feature>
<name>A0AA88W6F7_9ASTE</name>
<dbReference type="Gene3D" id="3.90.1070.10">
    <property type="match status" value="1"/>
</dbReference>
<dbReference type="EMBL" id="JAVXUP010000818">
    <property type="protein sequence ID" value="KAK3020363.1"/>
    <property type="molecule type" value="Genomic_DNA"/>
</dbReference>
<evidence type="ECO:0000259" key="11">
    <source>
        <dbReference type="Pfam" id="PF00862"/>
    </source>
</evidence>
<dbReference type="SUPFAM" id="SSF53756">
    <property type="entry name" value="UDP-Glycosyltransferase/glycogen phosphorylase"/>
    <property type="match status" value="1"/>
</dbReference>
<dbReference type="Proteomes" id="UP001188597">
    <property type="component" value="Unassembled WGS sequence"/>
</dbReference>
<keyword evidence="6 8" id="KW-0808">Transferase</keyword>
<dbReference type="Pfam" id="PF00862">
    <property type="entry name" value="GT-B_Sucrose_synth"/>
    <property type="match status" value="1"/>
</dbReference>
<feature type="domain" description="Sucrose synthase first GT-B" evidence="11">
    <location>
        <begin position="195"/>
        <end position="462"/>
    </location>
</feature>
<dbReference type="Gene3D" id="3.40.50.2000">
    <property type="entry name" value="Glycogen Phosphorylase B"/>
    <property type="match status" value="2"/>
</dbReference>
<evidence type="ECO:0000256" key="7">
    <source>
        <dbReference type="ARBA" id="ARBA00047471"/>
    </source>
</evidence>
<evidence type="ECO:0000313" key="13">
    <source>
        <dbReference type="EMBL" id="KAK3020363.1"/>
    </source>
</evidence>
<dbReference type="NCBIfam" id="TIGR02468">
    <property type="entry name" value="sucrsPsyn_pln"/>
    <property type="match status" value="1"/>
</dbReference>
<keyword evidence="14" id="KW-1185">Reference proteome</keyword>
<feature type="compositionally biased region" description="Basic and acidic residues" evidence="9">
    <location>
        <begin position="108"/>
        <end position="131"/>
    </location>
</feature>
<dbReference type="InterPro" id="IPR001296">
    <property type="entry name" value="Glyco_trans_1"/>
</dbReference>
<feature type="domain" description="Sucrose phosphatase-like" evidence="12">
    <location>
        <begin position="841"/>
        <end position="1040"/>
    </location>
</feature>
<dbReference type="InterPro" id="IPR035659">
    <property type="entry name" value="SPS_C"/>
</dbReference>
<dbReference type="InterPro" id="IPR044161">
    <property type="entry name" value="SPS"/>
</dbReference>
<comment type="catalytic activity">
    <reaction evidence="7 8">
        <text>beta-D-fructose 6-phosphate + UDP-alpha-D-glucose = sucrose 6(F)-phosphate + UDP + H(+)</text>
        <dbReference type="Rhea" id="RHEA:22172"/>
        <dbReference type="ChEBI" id="CHEBI:15378"/>
        <dbReference type="ChEBI" id="CHEBI:57634"/>
        <dbReference type="ChEBI" id="CHEBI:57723"/>
        <dbReference type="ChEBI" id="CHEBI:58223"/>
        <dbReference type="ChEBI" id="CHEBI:58885"/>
        <dbReference type="EC" id="2.4.1.14"/>
    </reaction>
</comment>
<dbReference type="GO" id="GO:0005986">
    <property type="term" value="P:sucrose biosynthetic process"/>
    <property type="evidence" value="ECO:0007669"/>
    <property type="project" value="UniProtKB-UniRule"/>
</dbReference>
<dbReference type="InterPro" id="IPR006380">
    <property type="entry name" value="SPP-like_dom"/>
</dbReference>
<protein>
    <recommendedName>
        <fullName evidence="4 8">Sucrose-phosphate synthase</fullName>
        <ecNumber evidence="4 8">2.4.1.14</ecNumber>
    </recommendedName>
</protein>
<dbReference type="InterPro" id="IPR000368">
    <property type="entry name" value="Sucrose_synth_GT-B1"/>
</dbReference>